<gene>
    <name evidence="4" type="ORF">DO97_08195</name>
</gene>
<dbReference type="PANTHER" id="PTHR10491:SF4">
    <property type="entry name" value="METHIONINE ADENOSYLTRANSFERASE 2 SUBUNIT BETA"/>
    <property type="match status" value="1"/>
</dbReference>
<dbReference type="STRING" id="1497020.DO97_08195"/>
<dbReference type="GO" id="GO:0005829">
    <property type="term" value="C:cytosol"/>
    <property type="evidence" value="ECO:0007669"/>
    <property type="project" value="TreeGrafter"/>
</dbReference>
<dbReference type="OrthoDB" id="9803892at2"/>
<dbReference type="Pfam" id="PF04321">
    <property type="entry name" value="RmlD_sub_bind"/>
    <property type="match status" value="1"/>
</dbReference>
<dbReference type="GO" id="GO:0019305">
    <property type="term" value="P:dTDP-rhamnose biosynthetic process"/>
    <property type="evidence" value="ECO:0007669"/>
    <property type="project" value="UniProtKB-UniPathway"/>
</dbReference>
<evidence type="ECO:0000259" key="3">
    <source>
        <dbReference type="Pfam" id="PF04321"/>
    </source>
</evidence>
<keyword evidence="2" id="KW-0521">NADP</keyword>
<organism evidence="4 5">
    <name type="scientific">Neosynechococcus sphagnicola sy1</name>
    <dbReference type="NCBI Taxonomy" id="1497020"/>
    <lineage>
        <taxon>Bacteria</taxon>
        <taxon>Bacillati</taxon>
        <taxon>Cyanobacteriota</taxon>
        <taxon>Cyanophyceae</taxon>
        <taxon>Neosynechococcales</taxon>
        <taxon>Neosynechococcaceae</taxon>
        <taxon>Neosynechococcus</taxon>
    </lineage>
</organism>
<dbReference type="Gene3D" id="3.90.25.10">
    <property type="entry name" value="UDP-galactose 4-epimerase, domain 1"/>
    <property type="match status" value="1"/>
</dbReference>
<keyword evidence="2" id="KW-0560">Oxidoreductase</keyword>
<keyword evidence="5" id="KW-1185">Reference proteome</keyword>
<evidence type="ECO:0000256" key="1">
    <source>
        <dbReference type="ARBA" id="ARBA00010944"/>
    </source>
</evidence>
<dbReference type="NCBIfam" id="TIGR01214">
    <property type="entry name" value="rmlD"/>
    <property type="match status" value="1"/>
</dbReference>
<proteinExistence type="inferred from homology"/>
<evidence type="ECO:0000256" key="2">
    <source>
        <dbReference type="RuleBase" id="RU364082"/>
    </source>
</evidence>
<comment type="similarity">
    <text evidence="1 2">Belongs to the dTDP-4-dehydrorhamnose reductase family.</text>
</comment>
<dbReference type="EMBL" id="JJML01000025">
    <property type="protein sequence ID" value="KGF72515.1"/>
    <property type="molecule type" value="Genomic_DNA"/>
</dbReference>
<dbReference type="EC" id="1.1.1.133" evidence="2"/>
<dbReference type="GO" id="GO:0008831">
    <property type="term" value="F:dTDP-4-dehydrorhamnose reductase activity"/>
    <property type="evidence" value="ECO:0007669"/>
    <property type="project" value="UniProtKB-EC"/>
</dbReference>
<name>A0A098TIY4_9CYAN</name>
<dbReference type="InterPro" id="IPR005913">
    <property type="entry name" value="dTDP_dehydrorham_reduct"/>
</dbReference>
<dbReference type="FunFam" id="3.40.50.720:FF:000159">
    <property type="entry name" value="dTDP-4-dehydrorhamnose reductase"/>
    <property type="match status" value="1"/>
</dbReference>
<sequence length="292" mass="31670">MRILITGATGQLGEELQRLLPSLGEVVAAGRELVDLEQPDRLPAVVQGLAPDLIVNAAAYTAVDKAESDAERAELINAIAPGVLAIAARQLGIGLIHVSTDYVFDGSQSHPYQETDATHPLGVYGGSKLRGEVAVRNHCDHYCILRTAWVYGARGKGNFVKTMLRLGAEREEIRVVADQVGSPTWSYHLATAIAQLIPHFSRDLAGTYQFTNSGVASWYDFAVAIFEEAAVLGFPLKLQRVIPITTAEYPTPARRPAYSVLSCAKISAVLGTYPPHWRLGLRQMLQDLKAPS</sequence>
<comment type="caution">
    <text evidence="4">The sequence shown here is derived from an EMBL/GenBank/DDBJ whole genome shotgun (WGS) entry which is preliminary data.</text>
</comment>
<comment type="function">
    <text evidence="2">Catalyzes the reduction of dTDP-6-deoxy-L-lyxo-4-hexulose to yield dTDP-L-rhamnose.</text>
</comment>
<dbReference type="PANTHER" id="PTHR10491">
    <property type="entry name" value="DTDP-4-DEHYDRORHAMNOSE REDUCTASE"/>
    <property type="match status" value="1"/>
</dbReference>
<comment type="pathway">
    <text evidence="2">Carbohydrate biosynthesis; dTDP-L-rhamnose biosynthesis.</text>
</comment>
<evidence type="ECO:0000313" key="4">
    <source>
        <dbReference type="EMBL" id="KGF72515.1"/>
    </source>
</evidence>
<feature type="domain" description="RmlD-like substrate binding" evidence="3">
    <location>
        <begin position="1"/>
        <end position="288"/>
    </location>
</feature>
<dbReference type="SUPFAM" id="SSF51735">
    <property type="entry name" value="NAD(P)-binding Rossmann-fold domains"/>
    <property type="match status" value="1"/>
</dbReference>
<dbReference type="Proteomes" id="UP000030170">
    <property type="component" value="Unassembled WGS sequence"/>
</dbReference>
<accession>A0A098TIY4</accession>
<dbReference type="Gene3D" id="3.40.50.720">
    <property type="entry name" value="NAD(P)-binding Rossmann-like Domain"/>
    <property type="match status" value="1"/>
</dbReference>
<dbReference type="InterPro" id="IPR036291">
    <property type="entry name" value="NAD(P)-bd_dom_sf"/>
</dbReference>
<protein>
    <recommendedName>
        <fullName evidence="2">dTDP-4-dehydrorhamnose reductase</fullName>
        <ecNumber evidence="2">1.1.1.133</ecNumber>
    </recommendedName>
</protein>
<dbReference type="AlphaFoldDB" id="A0A098TIY4"/>
<dbReference type="InterPro" id="IPR029903">
    <property type="entry name" value="RmlD-like-bd"/>
</dbReference>
<evidence type="ECO:0000313" key="5">
    <source>
        <dbReference type="Proteomes" id="UP000030170"/>
    </source>
</evidence>
<dbReference type="CDD" id="cd05254">
    <property type="entry name" value="dTDP_HR_like_SDR_e"/>
    <property type="match status" value="1"/>
</dbReference>
<reference evidence="4 5" key="1">
    <citation type="journal article" date="2014" name="Mol. Ecol.">
        <title>Evolution of Synechococcus.</title>
        <authorList>
            <person name="Dvorak P."/>
            <person name="Casamatta D."/>
            <person name="Hasler P."/>
            <person name="Poulickova A."/>
            <person name="Ondrej V."/>
            <person name="Sanges R."/>
        </authorList>
    </citation>
    <scope>NUCLEOTIDE SEQUENCE [LARGE SCALE GENOMIC DNA]</scope>
    <source>
        <strain evidence="4 5">CAUP A 1101</strain>
    </source>
</reference>
<dbReference type="UniPathway" id="UPA00124"/>